<keyword evidence="2" id="KW-1185">Reference proteome</keyword>
<gene>
    <name evidence="1" type="ORF">WN944_023856</name>
</gene>
<organism evidence="1 2">
    <name type="scientific">Citrus x changshan-huyou</name>
    <dbReference type="NCBI Taxonomy" id="2935761"/>
    <lineage>
        <taxon>Eukaryota</taxon>
        <taxon>Viridiplantae</taxon>
        <taxon>Streptophyta</taxon>
        <taxon>Embryophyta</taxon>
        <taxon>Tracheophyta</taxon>
        <taxon>Spermatophyta</taxon>
        <taxon>Magnoliopsida</taxon>
        <taxon>eudicotyledons</taxon>
        <taxon>Gunneridae</taxon>
        <taxon>Pentapetalae</taxon>
        <taxon>rosids</taxon>
        <taxon>malvids</taxon>
        <taxon>Sapindales</taxon>
        <taxon>Rutaceae</taxon>
        <taxon>Aurantioideae</taxon>
        <taxon>Citrus</taxon>
    </lineage>
</organism>
<sequence length="133" mass="15688">MAKGNLGLLVIEELAEGNVLDGLKMADMEKRMIHRVHMVMVKGLEDHEHFMFWSKRCVKDIWLVWRNMVEFHEEVLQGSFDVEILFKTGNMRNCGPFITLILGPKILGMRMLKVWTMNDKNRSELFAFLVWEF</sequence>
<accession>A0AAP0LMM0</accession>
<evidence type="ECO:0000313" key="2">
    <source>
        <dbReference type="Proteomes" id="UP001428341"/>
    </source>
</evidence>
<dbReference type="Proteomes" id="UP001428341">
    <property type="component" value="Unassembled WGS sequence"/>
</dbReference>
<evidence type="ECO:0000313" key="1">
    <source>
        <dbReference type="EMBL" id="KAK9180721.1"/>
    </source>
</evidence>
<dbReference type="EMBL" id="JBCGBO010000024">
    <property type="protein sequence ID" value="KAK9180721.1"/>
    <property type="molecule type" value="Genomic_DNA"/>
</dbReference>
<protein>
    <submittedName>
        <fullName evidence="1">Uncharacterized protein</fullName>
    </submittedName>
</protein>
<dbReference type="AlphaFoldDB" id="A0AAP0LMM0"/>
<comment type="caution">
    <text evidence="1">The sequence shown here is derived from an EMBL/GenBank/DDBJ whole genome shotgun (WGS) entry which is preliminary data.</text>
</comment>
<reference evidence="1 2" key="1">
    <citation type="submission" date="2024-05" db="EMBL/GenBank/DDBJ databases">
        <title>Haplotype-resolved chromosome-level genome assembly of Huyou (Citrus changshanensis).</title>
        <authorList>
            <person name="Miao C."/>
            <person name="Chen W."/>
            <person name="Wu Y."/>
            <person name="Wang L."/>
            <person name="Zhao S."/>
            <person name="Grierson D."/>
            <person name="Xu C."/>
            <person name="Chen K."/>
        </authorList>
    </citation>
    <scope>NUCLEOTIDE SEQUENCE [LARGE SCALE GENOMIC DNA]</scope>
    <source>
        <strain evidence="1">01-14</strain>
        <tissue evidence="1">Leaf</tissue>
    </source>
</reference>
<proteinExistence type="predicted"/>
<name>A0AAP0LMM0_9ROSI</name>